<dbReference type="InterPro" id="IPR008991">
    <property type="entry name" value="Translation_prot_SH3-like_sf"/>
</dbReference>
<proteinExistence type="inferred from homology"/>
<dbReference type="HAMAP" id="MF_00085">
    <property type="entry name" value="eIF_5A"/>
    <property type="match status" value="1"/>
</dbReference>
<comment type="subcellular location">
    <subcellularLocation>
        <location evidence="2 11">Cytoplasm</location>
    </subcellularLocation>
</comment>
<keyword evidence="5 11" id="KW-0963">Cytoplasm</keyword>
<keyword evidence="8 11" id="KW-0385">Hypusine</keyword>
<dbReference type="InterPro" id="IPR019769">
    <property type="entry name" value="Trans_elong_IF5A_hypusine_site"/>
</dbReference>
<evidence type="ECO:0000256" key="6">
    <source>
        <dbReference type="ARBA" id="ARBA00022540"/>
    </source>
</evidence>
<evidence type="ECO:0000256" key="11">
    <source>
        <dbReference type="HAMAP-Rule" id="MF_00085"/>
    </source>
</evidence>
<keyword evidence="6 11" id="KW-0396">Initiation factor</keyword>
<dbReference type="SUPFAM" id="SSF50104">
    <property type="entry name" value="Translation proteins SH3-like domain"/>
    <property type="match status" value="1"/>
</dbReference>
<dbReference type="SMART" id="SM01376">
    <property type="entry name" value="eIF-5a"/>
    <property type="match status" value="1"/>
</dbReference>
<dbReference type="Gene3D" id="2.40.50.140">
    <property type="entry name" value="Nucleic acid-binding proteins"/>
    <property type="match status" value="1"/>
</dbReference>
<organism evidence="13 14">
    <name type="scientific">Pyrodictium delaneyi</name>
    <dbReference type="NCBI Taxonomy" id="1273541"/>
    <lineage>
        <taxon>Archaea</taxon>
        <taxon>Thermoproteota</taxon>
        <taxon>Thermoprotei</taxon>
        <taxon>Desulfurococcales</taxon>
        <taxon>Pyrodictiaceae</taxon>
        <taxon>Pyrodictium</taxon>
    </lineage>
</organism>
<dbReference type="GO" id="GO:0045901">
    <property type="term" value="P:positive regulation of translational elongation"/>
    <property type="evidence" value="ECO:0007669"/>
    <property type="project" value="InterPro"/>
</dbReference>
<evidence type="ECO:0000256" key="4">
    <source>
        <dbReference type="ARBA" id="ARBA00016327"/>
    </source>
</evidence>
<comment type="similarity">
    <text evidence="3 11">Belongs to the eIF-5A family.</text>
</comment>
<evidence type="ECO:0000256" key="10">
    <source>
        <dbReference type="ARBA" id="ARBA00032163"/>
    </source>
</evidence>
<evidence type="ECO:0000256" key="9">
    <source>
        <dbReference type="ARBA" id="ARBA00032030"/>
    </source>
</evidence>
<protein>
    <recommendedName>
        <fullName evidence="4 11">Translation initiation factor 5A</fullName>
    </recommendedName>
    <alternativeName>
        <fullName evidence="10 11">Hypusine-containing protein</fullName>
    </alternativeName>
    <alternativeName>
        <fullName evidence="9 11">eIF-5A</fullName>
    </alternativeName>
</protein>
<dbReference type="InterPro" id="IPR020189">
    <property type="entry name" value="IF5A_C"/>
</dbReference>
<dbReference type="GO" id="GO:0003723">
    <property type="term" value="F:RNA binding"/>
    <property type="evidence" value="ECO:0007669"/>
    <property type="project" value="InterPro"/>
</dbReference>
<dbReference type="PIRSF" id="PIRSF003025">
    <property type="entry name" value="eIF5A"/>
    <property type="match status" value="1"/>
</dbReference>
<dbReference type="PROSITE" id="PS00302">
    <property type="entry name" value="IF5A_HYPUSINE"/>
    <property type="match status" value="1"/>
</dbReference>
<evidence type="ECO:0000256" key="8">
    <source>
        <dbReference type="ARBA" id="ARBA00023071"/>
    </source>
</evidence>
<dbReference type="InterPro" id="IPR014722">
    <property type="entry name" value="Rib_uL2_dom2"/>
</dbReference>
<dbReference type="NCBIfam" id="NF003076">
    <property type="entry name" value="PRK03999.1"/>
    <property type="match status" value="1"/>
</dbReference>
<dbReference type="PATRIC" id="fig|1273541.4.peg.578"/>
<gene>
    <name evidence="11" type="primary">eif5a</name>
    <name evidence="13" type="ORF">Pyrde_0534</name>
</gene>
<dbReference type="GO" id="GO:0043022">
    <property type="term" value="F:ribosome binding"/>
    <property type="evidence" value="ECO:0007669"/>
    <property type="project" value="InterPro"/>
</dbReference>
<accession>A0A0P0N2Z6</accession>
<dbReference type="AlphaFoldDB" id="A0A0P0N2Z6"/>
<dbReference type="Gene3D" id="2.30.30.30">
    <property type="match status" value="1"/>
</dbReference>
<feature type="domain" description="Translation initiation factor 5A C-terminal" evidence="12">
    <location>
        <begin position="69"/>
        <end position="131"/>
    </location>
</feature>
<dbReference type="GO" id="GO:0003746">
    <property type="term" value="F:translation elongation factor activity"/>
    <property type="evidence" value="ECO:0007669"/>
    <property type="project" value="InterPro"/>
</dbReference>
<evidence type="ECO:0000313" key="14">
    <source>
        <dbReference type="Proteomes" id="UP000058613"/>
    </source>
</evidence>
<evidence type="ECO:0000256" key="3">
    <source>
        <dbReference type="ARBA" id="ARBA00006016"/>
    </source>
</evidence>
<evidence type="ECO:0000259" key="12">
    <source>
        <dbReference type="SMART" id="SM01376"/>
    </source>
</evidence>
<dbReference type="InterPro" id="IPR022847">
    <property type="entry name" value="Transl_elong_IF5A_arc"/>
</dbReference>
<evidence type="ECO:0000313" key="13">
    <source>
        <dbReference type="EMBL" id="ALL00584.1"/>
    </source>
</evidence>
<dbReference type="SUPFAM" id="SSF50249">
    <property type="entry name" value="Nucleic acid-binding proteins"/>
    <property type="match status" value="1"/>
</dbReference>
<feature type="modified residue" description="Hypusine" evidence="11">
    <location>
        <position position="36"/>
    </location>
</feature>
<dbReference type="Pfam" id="PF21485">
    <property type="entry name" value="IF5A-like_N"/>
    <property type="match status" value="1"/>
</dbReference>
<dbReference type="GO" id="GO:0045905">
    <property type="term" value="P:positive regulation of translational termination"/>
    <property type="evidence" value="ECO:0007669"/>
    <property type="project" value="InterPro"/>
</dbReference>
<dbReference type="Proteomes" id="UP000058613">
    <property type="component" value="Chromosome"/>
</dbReference>
<dbReference type="InterPro" id="IPR012340">
    <property type="entry name" value="NA-bd_OB-fold"/>
</dbReference>
<name>A0A0P0N2Z6_9CREN</name>
<dbReference type="KEGG" id="pdl:Pyrde_0534"/>
<dbReference type="RefSeq" id="WP_055407984.1">
    <property type="nucleotide sequence ID" value="NZ_CP013011.1"/>
</dbReference>
<dbReference type="EMBL" id="CP013011">
    <property type="protein sequence ID" value="ALL00584.1"/>
    <property type="molecule type" value="Genomic_DNA"/>
</dbReference>
<dbReference type="GO" id="GO:0005737">
    <property type="term" value="C:cytoplasm"/>
    <property type="evidence" value="ECO:0007669"/>
    <property type="project" value="UniProtKB-SubCell"/>
</dbReference>
<dbReference type="InterPro" id="IPR001884">
    <property type="entry name" value="IF5A-like"/>
</dbReference>
<dbReference type="NCBIfam" id="TIGR00037">
    <property type="entry name" value="eIF_5A"/>
    <property type="match status" value="1"/>
</dbReference>
<dbReference type="Pfam" id="PF01287">
    <property type="entry name" value="eIF-5a"/>
    <property type="match status" value="1"/>
</dbReference>
<dbReference type="InterPro" id="IPR048670">
    <property type="entry name" value="IF5A-like_N"/>
</dbReference>
<dbReference type="STRING" id="1273541.Pyrde_0534"/>
<sequence length="135" mass="14966">MSVTYATLGELRVGSYIVIDGEPCRIVEMSRAKTGKHGSAKAHVVAVCLFSGNKKTLTAPVDARVEVPIIDKRVGQVIADMGDMVQIMDMETFETFEVEKPSDEDLRAKLQPGVEVEYWVVMGKYMIMRVRGGQK</sequence>
<reference evidence="13 14" key="1">
    <citation type="submission" date="2015-10" db="EMBL/GenBank/DDBJ databases">
        <title>Complete genome sequence of hyperthermophilic archaeon Pyrodictium delaneyi Su06.</title>
        <authorList>
            <person name="Jung J.-H."/>
            <person name="Lin J."/>
            <person name="Holden J.F."/>
            <person name="Park C.-S."/>
        </authorList>
    </citation>
    <scope>NUCLEOTIDE SEQUENCE [LARGE SCALE GENOMIC DNA]</scope>
    <source>
        <strain evidence="13 14">Su06</strain>
    </source>
</reference>
<dbReference type="GO" id="GO:0003743">
    <property type="term" value="F:translation initiation factor activity"/>
    <property type="evidence" value="ECO:0007669"/>
    <property type="project" value="UniProtKB-UniRule"/>
</dbReference>
<evidence type="ECO:0000256" key="2">
    <source>
        <dbReference type="ARBA" id="ARBA00004496"/>
    </source>
</evidence>
<comment type="function">
    <text evidence="1 11">Functions by promoting the formation of the first peptide bond.</text>
</comment>
<evidence type="ECO:0000256" key="1">
    <source>
        <dbReference type="ARBA" id="ARBA00003980"/>
    </source>
</evidence>
<dbReference type="PANTHER" id="PTHR11673">
    <property type="entry name" value="TRANSLATION INITIATION FACTOR 5A FAMILY MEMBER"/>
    <property type="match status" value="1"/>
</dbReference>
<dbReference type="CDD" id="cd04467">
    <property type="entry name" value="S1_aIF5A"/>
    <property type="match status" value="1"/>
</dbReference>
<keyword evidence="7 11" id="KW-0648">Protein biosynthesis</keyword>
<evidence type="ECO:0000256" key="7">
    <source>
        <dbReference type="ARBA" id="ARBA00022917"/>
    </source>
</evidence>
<dbReference type="GeneID" id="26098864"/>
<dbReference type="OrthoDB" id="23689at2157"/>
<dbReference type="FunFam" id="2.40.50.140:FF:000334">
    <property type="entry name" value="Translation initiation factor 5A"/>
    <property type="match status" value="1"/>
</dbReference>
<evidence type="ECO:0000256" key="5">
    <source>
        <dbReference type="ARBA" id="ARBA00022490"/>
    </source>
</evidence>